<keyword evidence="2" id="KW-1185">Reference proteome</keyword>
<gene>
    <name evidence="1" type="ORF">DERYTH_LOCUS2489</name>
</gene>
<protein>
    <submittedName>
        <fullName evidence="1">17933_t:CDS:1</fullName>
    </submittedName>
</protein>
<comment type="caution">
    <text evidence="1">The sequence shown here is derived from an EMBL/GenBank/DDBJ whole genome shotgun (WGS) entry which is preliminary data.</text>
</comment>
<organism evidence="1 2">
    <name type="scientific">Dentiscutata erythropus</name>
    <dbReference type="NCBI Taxonomy" id="1348616"/>
    <lineage>
        <taxon>Eukaryota</taxon>
        <taxon>Fungi</taxon>
        <taxon>Fungi incertae sedis</taxon>
        <taxon>Mucoromycota</taxon>
        <taxon>Glomeromycotina</taxon>
        <taxon>Glomeromycetes</taxon>
        <taxon>Diversisporales</taxon>
        <taxon>Gigasporaceae</taxon>
        <taxon>Dentiscutata</taxon>
    </lineage>
</organism>
<proteinExistence type="predicted"/>
<sequence length="290" mass="33787">MSKVATNFVNQYNLTPQMSIAELSNYAEELVKHLKDAKARDHARNRIQKLGFKAIYDPDITRRSNKEQAINQELREDEEYDCPEFFYLENVQKRLKDCNITNSPTMQNLMDIMIMLSIRSADVANLCVDYYKPSNTDWYDPKYSWYCTGYAKNKKDEPRPLVSMEKDPLLARELLIWIQKAIPNEFPFLIRDKDGDVNVHPINNFLAIYGISSSYLRKIGSDHAIIIHEGKTRSKCNRLCKLALRYKINREASDHYSVMNNRLNTPAPKQENSEVEDIIDLYGEISDDDN</sequence>
<dbReference type="OrthoDB" id="2389581at2759"/>
<name>A0A9N8ZG13_9GLOM</name>
<reference evidence="1" key="1">
    <citation type="submission" date="2021-06" db="EMBL/GenBank/DDBJ databases">
        <authorList>
            <person name="Kallberg Y."/>
            <person name="Tangrot J."/>
            <person name="Rosling A."/>
        </authorList>
    </citation>
    <scope>NUCLEOTIDE SEQUENCE</scope>
    <source>
        <strain evidence="1">MA453B</strain>
    </source>
</reference>
<dbReference type="Proteomes" id="UP000789405">
    <property type="component" value="Unassembled WGS sequence"/>
</dbReference>
<evidence type="ECO:0000313" key="2">
    <source>
        <dbReference type="Proteomes" id="UP000789405"/>
    </source>
</evidence>
<evidence type="ECO:0000313" key="1">
    <source>
        <dbReference type="EMBL" id="CAG8492569.1"/>
    </source>
</evidence>
<dbReference type="AlphaFoldDB" id="A0A9N8ZG13"/>
<accession>A0A9N8ZG13</accession>
<dbReference type="EMBL" id="CAJVPY010000799">
    <property type="protein sequence ID" value="CAG8492569.1"/>
    <property type="molecule type" value="Genomic_DNA"/>
</dbReference>